<dbReference type="Proteomes" id="UP000002729">
    <property type="component" value="Unassembled WGS sequence"/>
</dbReference>
<evidence type="ECO:0000256" key="1">
    <source>
        <dbReference type="ARBA" id="ARBA00006717"/>
    </source>
</evidence>
<keyword evidence="4" id="KW-0413">Isomerase</keyword>
<feature type="active site" description="Proton donor/acceptor" evidence="5">
    <location>
        <position position="169"/>
    </location>
</feature>
<dbReference type="Gene3D" id="3.40.50.1240">
    <property type="entry name" value="Phosphoglycerate mutase-like"/>
    <property type="match status" value="1"/>
</dbReference>
<dbReference type="Pfam" id="PF00300">
    <property type="entry name" value="His_Phos_1"/>
    <property type="match status" value="1"/>
</dbReference>
<keyword evidence="10" id="KW-1185">Reference proteome</keyword>
<keyword evidence="3" id="KW-0324">Glycolysis</keyword>
<accession>F0YIY5</accession>
<feature type="binding site" evidence="6">
    <location>
        <position position="144"/>
    </location>
    <ligand>
        <name>substrate</name>
    </ligand>
</feature>
<feature type="active site" description="Tele-phosphohistidine intermediate" evidence="5">
    <location>
        <position position="87"/>
    </location>
</feature>
<dbReference type="InterPro" id="IPR029033">
    <property type="entry name" value="His_PPase_superfam"/>
</dbReference>
<dbReference type="SMART" id="SM00855">
    <property type="entry name" value="PGAM"/>
    <property type="match status" value="1"/>
</dbReference>
<dbReference type="PANTHER" id="PTHR11931">
    <property type="entry name" value="PHOSPHOGLYCERATE MUTASE"/>
    <property type="match status" value="1"/>
</dbReference>
<dbReference type="EC" id="5.4.2.11" evidence="2"/>
<evidence type="ECO:0000313" key="9">
    <source>
        <dbReference type="EMBL" id="EGB04971.1"/>
    </source>
</evidence>
<dbReference type="KEGG" id="aaf:AURANDRAFT_66826"/>
<dbReference type="OrthoDB" id="354304at2759"/>
<dbReference type="AlphaFoldDB" id="F0YIY5"/>
<dbReference type="GO" id="GO:0004619">
    <property type="term" value="F:phosphoglycerate mutase activity"/>
    <property type="evidence" value="ECO:0007669"/>
    <property type="project" value="UniProtKB-EC"/>
</dbReference>
<dbReference type="InterPro" id="IPR005952">
    <property type="entry name" value="Phosphogly_mut1"/>
</dbReference>
<evidence type="ECO:0000313" key="10">
    <source>
        <dbReference type="Proteomes" id="UP000002729"/>
    </source>
</evidence>
<dbReference type="RefSeq" id="XP_009040325.1">
    <property type="nucleotide sequence ID" value="XM_009042077.1"/>
</dbReference>
<organism evidence="10">
    <name type="scientific">Aureococcus anophagefferens</name>
    <name type="common">Harmful bloom alga</name>
    <dbReference type="NCBI Taxonomy" id="44056"/>
    <lineage>
        <taxon>Eukaryota</taxon>
        <taxon>Sar</taxon>
        <taxon>Stramenopiles</taxon>
        <taxon>Ochrophyta</taxon>
        <taxon>Pelagophyceae</taxon>
        <taxon>Pelagomonadales</taxon>
        <taxon>Pelagomonadaceae</taxon>
        <taxon>Aureococcus</taxon>
    </lineage>
</organism>
<dbReference type="CDD" id="cd07067">
    <property type="entry name" value="HP_PGM_like"/>
    <property type="match status" value="1"/>
</dbReference>
<feature type="region of interest" description="Disordered" evidence="7">
    <location>
        <begin position="281"/>
        <end position="303"/>
    </location>
</feature>
<evidence type="ECO:0000256" key="4">
    <source>
        <dbReference type="ARBA" id="ARBA00023235"/>
    </source>
</evidence>
<reference evidence="9 10" key="1">
    <citation type="journal article" date="2011" name="Proc. Natl. Acad. Sci. U.S.A.">
        <title>Niche of harmful alga Aureococcus anophagefferens revealed through ecogenomics.</title>
        <authorList>
            <person name="Gobler C.J."/>
            <person name="Berry D.L."/>
            <person name="Dyhrman S.T."/>
            <person name="Wilhelm S.W."/>
            <person name="Salamov A."/>
            <person name="Lobanov A.V."/>
            <person name="Zhang Y."/>
            <person name="Collier J.L."/>
            <person name="Wurch L.L."/>
            <person name="Kustka A.B."/>
            <person name="Dill B.D."/>
            <person name="Shah M."/>
            <person name="VerBerkmoes N.C."/>
            <person name="Kuo A."/>
            <person name="Terry A."/>
            <person name="Pangilinan J."/>
            <person name="Lindquist E.A."/>
            <person name="Lucas S."/>
            <person name="Paulsen I.T."/>
            <person name="Hattenrath-Lehmann T.K."/>
            <person name="Talmage S.C."/>
            <person name="Walker E.A."/>
            <person name="Koch F."/>
            <person name="Burson A.M."/>
            <person name="Marcoval M.A."/>
            <person name="Tang Y.Z."/>
            <person name="Lecleir G.R."/>
            <person name="Coyne K.J."/>
            <person name="Berg G.M."/>
            <person name="Bertrand E.M."/>
            <person name="Saito M.A."/>
            <person name="Gladyshev V.N."/>
            <person name="Grigoriev I.V."/>
        </authorList>
    </citation>
    <scope>NUCLEOTIDE SEQUENCE [LARGE SCALE GENOMIC DNA]</scope>
    <source>
        <strain evidence="10">CCMP 1984</strain>
    </source>
</reference>
<dbReference type="EMBL" id="GL833145">
    <property type="protein sequence ID" value="EGB04971.1"/>
    <property type="molecule type" value="Genomic_DNA"/>
</dbReference>
<name>F0YIY5_AURAN</name>
<dbReference type="eggNOG" id="ENOG502S74G">
    <property type="taxonomic scope" value="Eukaryota"/>
</dbReference>
<dbReference type="GO" id="GO:0006096">
    <property type="term" value="P:glycolytic process"/>
    <property type="evidence" value="ECO:0007669"/>
    <property type="project" value="UniProtKB-KW"/>
</dbReference>
<evidence type="ECO:0000256" key="6">
    <source>
        <dbReference type="PIRSR" id="PIRSR613078-2"/>
    </source>
</evidence>
<gene>
    <name evidence="9" type="ORF">AURANDRAFT_66826</name>
</gene>
<evidence type="ECO:0000256" key="8">
    <source>
        <dbReference type="SAM" id="Phobius"/>
    </source>
</evidence>
<sequence length="303" mass="31989">MGAADQQLRRLWAVAGGLFVFGYAFKYVTWVSVQSQVEETNRLTHEDASRQLAEAREEAQRYALPPIDRTAVKPAKDASKTVILVRHGAVDRAGGGVKPDGLYGGDVDVPLSARGEAEARAAAAYVADAYGAATTAVFASPMKRAVFGARRCAEACGVAAVEEREAFREVKRGAWVGRTLAEVSAAFPGEDMRRFLGDYDFRPAGGAESVNDVQRRAAACLRGDVLPSIADGECAVVVSHLFVTRSLLALAIPGTPVAEIAVPTASVSVLEFDGDTPAVKLQGLKPDLSPEDDARLAAGDAET</sequence>
<keyword evidence="8" id="KW-0472">Membrane</keyword>
<dbReference type="SUPFAM" id="SSF53254">
    <property type="entry name" value="Phosphoglycerate mutase-like"/>
    <property type="match status" value="1"/>
</dbReference>
<comment type="similarity">
    <text evidence="1">Belongs to the phosphoglycerate mutase family. BPG-dependent PGAM subfamily.</text>
</comment>
<dbReference type="InterPro" id="IPR013078">
    <property type="entry name" value="His_Pase_superF_clade-1"/>
</dbReference>
<evidence type="ECO:0000256" key="2">
    <source>
        <dbReference type="ARBA" id="ARBA00012028"/>
    </source>
</evidence>
<dbReference type="InParanoid" id="F0YIY5"/>
<evidence type="ECO:0000256" key="5">
    <source>
        <dbReference type="PIRSR" id="PIRSR613078-1"/>
    </source>
</evidence>
<proteinExistence type="inferred from homology"/>
<dbReference type="GeneID" id="20225968"/>
<keyword evidence="8" id="KW-0812">Transmembrane</keyword>
<evidence type="ECO:0000256" key="7">
    <source>
        <dbReference type="SAM" id="MobiDB-lite"/>
    </source>
</evidence>
<feature type="transmembrane region" description="Helical" evidence="8">
    <location>
        <begin position="12"/>
        <end position="33"/>
    </location>
</feature>
<keyword evidence="8" id="KW-1133">Transmembrane helix</keyword>
<protein>
    <recommendedName>
        <fullName evidence="2">phosphoglycerate mutase (2,3-diphosphoglycerate-dependent)</fullName>
        <ecNumber evidence="2">5.4.2.11</ecNumber>
    </recommendedName>
</protein>
<evidence type="ECO:0000256" key="3">
    <source>
        <dbReference type="ARBA" id="ARBA00023152"/>
    </source>
</evidence>